<dbReference type="GO" id="GO:0043657">
    <property type="term" value="C:host cell"/>
    <property type="evidence" value="ECO:0007669"/>
    <property type="project" value="UniProtKB-SubCell"/>
</dbReference>
<accession>A0A397IPV7</accession>
<name>A0A397IPV7_9GLOM</name>
<keyword evidence="6" id="KW-1185">Reference proteome</keyword>
<feature type="domain" description="Crinkler effector protein N-terminal" evidence="4">
    <location>
        <begin position="3"/>
        <end position="101"/>
    </location>
</feature>
<evidence type="ECO:0000256" key="3">
    <source>
        <dbReference type="ARBA" id="ARBA00022525"/>
    </source>
</evidence>
<dbReference type="AlphaFoldDB" id="A0A397IPV7"/>
<sequence length="493" mass="56666">MSIKLFCLVKGNSATHAFSVKASKNDTIDDLKKAIKVEKAPEFDNFPADKLRLWKVEIPDDRDDLLRALSLKDDDELRATRKISKYFLDPPAEEHIHVIIEQPVALRNEVSNLREMLENQAFDPIKTRQDDDSLYISTRDMLKKPPEFIPPREGLLTYLQQPPVQPIEIHPTDYDRYFRPEISSEILEKFFVSSLKASRRVWSEFITYIVCPPDAGTTEDSLHALWDMVVVKPLKIGSPQGKHNRNTSLHTSTRKLRPDLSFLVSDACLVRGEEKGPDTEGNPAEELIEKLTWTYGQCPYIFGYYARATTVTYCYLYLEGEQVLRKDLFTYDLNELSGRIQAFIVGINIGRLLPLLRQTLPHYFQREFVILHRSNGKVVELMQKDVIKRYLLKQSVIYAQAIYDAMSNFNVPFVDQLVRVHVNENETIIPFMIFSPKGVICQPQSKTQLIKALCCVLTALKVSVVSILFILETYVFYNKTYILGSSQNKNNAS</sequence>
<keyword evidence="3" id="KW-0964">Secreted</keyword>
<dbReference type="OrthoDB" id="2379186at2759"/>
<evidence type="ECO:0000256" key="1">
    <source>
        <dbReference type="ARBA" id="ARBA00004340"/>
    </source>
</evidence>
<protein>
    <recommendedName>
        <fullName evidence="4">Crinkler effector protein N-terminal domain-containing protein</fullName>
    </recommendedName>
</protein>
<gene>
    <name evidence="5" type="ORF">Glove_168g329</name>
</gene>
<dbReference type="GO" id="GO:0005576">
    <property type="term" value="C:extracellular region"/>
    <property type="evidence" value="ECO:0007669"/>
    <property type="project" value="UniProtKB-SubCell"/>
</dbReference>
<evidence type="ECO:0000313" key="6">
    <source>
        <dbReference type="Proteomes" id="UP000266861"/>
    </source>
</evidence>
<dbReference type="InterPro" id="IPR045379">
    <property type="entry name" value="Crinkler_N"/>
</dbReference>
<evidence type="ECO:0000313" key="5">
    <source>
        <dbReference type="EMBL" id="RHZ77975.1"/>
    </source>
</evidence>
<dbReference type="EMBL" id="PQFF01000158">
    <property type="protein sequence ID" value="RHZ77975.1"/>
    <property type="molecule type" value="Genomic_DNA"/>
</dbReference>
<dbReference type="Pfam" id="PF20147">
    <property type="entry name" value="Crinkler"/>
    <property type="match status" value="1"/>
</dbReference>
<evidence type="ECO:0000259" key="4">
    <source>
        <dbReference type="Pfam" id="PF20147"/>
    </source>
</evidence>
<dbReference type="Proteomes" id="UP000266861">
    <property type="component" value="Unassembled WGS sequence"/>
</dbReference>
<proteinExistence type="predicted"/>
<reference evidence="5 6" key="1">
    <citation type="submission" date="2018-08" db="EMBL/GenBank/DDBJ databases">
        <title>Genome and evolution of the arbuscular mycorrhizal fungus Diversispora epigaea (formerly Glomus versiforme) and its bacterial endosymbionts.</title>
        <authorList>
            <person name="Sun X."/>
            <person name="Fei Z."/>
            <person name="Harrison M."/>
        </authorList>
    </citation>
    <scope>NUCLEOTIDE SEQUENCE [LARGE SCALE GENOMIC DNA]</scope>
    <source>
        <strain evidence="5 6">IT104</strain>
    </source>
</reference>
<comment type="subcellular location">
    <subcellularLocation>
        <location evidence="1">Host cell</location>
    </subcellularLocation>
    <subcellularLocation>
        <location evidence="2">Secreted</location>
    </subcellularLocation>
</comment>
<evidence type="ECO:0000256" key="2">
    <source>
        <dbReference type="ARBA" id="ARBA00004613"/>
    </source>
</evidence>
<comment type="caution">
    <text evidence="5">The sequence shown here is derived from an EMBL/GenBank/DDBJ whole genome shotgun (WGS) entry which is preliminary data.</text>
</comment>
<dbReference type="STRING" id="1348612.A0A397IPV7"/>
<organism evidence="5 6">
    <name type="scientific">Diversispora epigaea</name>
    <dbReference type="NCBI Taxonomy" id="1348612"/>
    <lineage>
        <taxon>Eukaryota</taxon>
        <taxon>Fungi</taxon>
        <taxon>Fungi incertae sedis</taxon>
        <taxon>Mucoromycota</taxon>
        <taxon>Glomeromycotina</taxon>
        <taxon>Glomeromycetes</taxon>
        <taxon>Diversisporales</taxon>
        <taxon>Diversisporaceae</taxon>
        <taxon>Diversispora</taxon>
    </lineage>
</organism>